<keyword evidence="2" id="KW-0808">Transferase</keyword>
<dbReference type="InterPro" id="IPR013216">
    <property type="entry name" value="Methyltransf_11"/>
</dbReference>
<gene>
    <name evidence="2" type="ORF">ENO59_04795</name>
</gene>
<name>A0A7V2B054_RHOMR</name>
<dbReference type="EMBL" id="DSGB01000004">
    <property type="protein sequence ID" value="HER95818.1"/>
    <property type="molecule type" value="Genomic_DNA"/>
</dbReference>
<dbReference type="Gene3D" id="3.40.50.150">
    <property type="entry name" value="Vaccinia Virus protein VP39"/>
    <property type="match status" value="1"/>
</dbReference>
<dbReference type="SUPFAM" id="SSF53335">
    <property type="entry name" value="S-adenosyl-L-methionine-dependent methyltransferases"/>
    <property type="match status" value="1"/>
</dbReference>
<dbReference type="GO" id="GO:0008757">
    <property type="term" value="F:S-adenosylmethionine-dependent methyltransferase activity"/>
    <property type="evidence" value="ECO:0007669"/>
    <property type="project" value="InterPro"/>
</dbReference>
<dbReference type="GO" id="GO:0032259">
    <property type="term" value="P:methylation"/>
    <property type="evidence" value="ECO:0007669"/>
    <property type="project" value="UniProtKB-KW"/>
</dbReference>
<sequence>MTANPDFKQLAQVRFSRFAEHYVHSPELASQDDLARLLAIAQPQSHWHVLDVATGGGHTAAAFAPYVTHVWATDLVPAMLQAAQAHFERLGLTNVSFLVADAEALPFPDASFDLVTCRIAPHHFPNVSCFLQEAARVLRPGGLLLLQDHLLPENEAWGEAIDAFERLRDPSHHRAYSATQWQALVEAAGLWVEHLETLTKVHPFEAWADRQGCSAELKAKLIAWMKTAPPGVQDWMQPKAWGTPEATFLGHYVILSARKPGSA</sequence>
<comment type="caution">
    <text evidence="2">The sequence shown here is derived from an EMBL/GenBank/DDBJ whole genome shotgun (WGS) entry which is preliminary data.</text>
</comment>
<organism evidence="2">
    <name type="scientific">Rhodothermus marinus</name>
    <name type="common">Rhodothermus obamensis</name>
    <dbReference type="NCBI Taxonomy" id="29549"/>
    <lineage>
        <taxon>Bacteria</taxon>
        <taxon>Pseudomonadati</taxon>
        <taxon>Rhodothermota</taxon>
        <taxon>Rhodothermia</taxon>
        <taxon>Rhodothermales</taxon>
        <taxon>Rhodothermaceae</taxon>
        <taxon>Rhodothermus</taxon>
    </lineage>
</organism>
<protein>
    <submittedName>
        <fullName evidence="2">Class I SAM-dependent methyltransferase</fullName>
    </submittedName>
</protein>
<keyword evidence="2" id="KW-0489">Methyltransferase</keyword>
<dbReference type="AlphaFoldDB" id="A0A7V2B054"/>
<dbReference type="PANTHER" id="PTHR43591">
    <property type="entry name" value="METHYLTRANSFERASE"/>
    <property type="match status" value="1"/>
</dbReference>
<dbReference type="CDD" id="cd02440">
    <property type="entry name" value="AdoMet_MTases"/>
    <property type="match status" value="1"/>
</dbReference>
<reference evidence="2" key="1">
    <citation type="journal article" date="2020" name="mSystems">
        <title>Genome- and Community-Level Interaction Insights into Carbon Utilization and Element Cycling Functions of Hydrothermarchaeota in Hydrothermal Sediment.</title>
        <authorList>
            <person name="Zhou Z."/>
            <person name="Liu Y."/>
            <person name="Xu W."/>
            <person name="Pan J."/>
            <person name="Luo Z.H."/>
            <person name="Li M."/>
        </authorList>
    </citation>
    <scope>NUCLEOTIDE SEQUENCE [LARGE SCALE GENOMIC DNA]</scope>
    <source>
        <strain evidence="2">SpSt-143</strain>
    </source>
</reference>
<dbReference type="InterPro" id="IPR029063">
    <property type="entry name" value="SAM-dependent_MTases_sf"/>
</dbReference>
<evidence type="ECO:0000259" key="1">
    <source>
        <dbReference type="Pfam" id="PF08241"/>
    </source>
</evidence>
<dbReference type="Pfam" id="PF08241">
    <property type="entry name" value="Methyltransf_11"/>
    <property type="match status" value="1"/>
</dbReference>
<proteinExistence type="predicted"/>
<feature type="domain" description="Methyltransferase type 11" evidence="1">
    <location>
        <begin position="50"/>
        <end position="145"/>
    </location>
</feature>
<accession>A0A7V2B054</accession>
<evidence type="ECO:0000313" key="2">
    <source>
        <dbReference type="EMBL" id="HER95818.1"/>
    </source>
</evidence>